<dbReference type="FunFam" id="2.10.109.10:FF:000001">
    <property type="entry name" value="LexA repressor"/>
    <property type="match status" value="1"/>
</dbReference>
<dbReference type="InterPro" id="IPR036390">
    <property type="entry name" value="WH_DNA-bd_sf"/>
</dbReference>
<reference evidence="16 17" key="1">
    <citation type="journal article" date="2015" name="Microbiome">
        <title>Genomic resolution of linkages in carbon, nitrogen, and sulfur cycling among widespread estuary sediment bacteria.</title>
        <authorList>
            <person name="Baker B.J."/>
            <person name="Lazar C.S."/>
            <person name="Teske A.P."/>
            <person name="Dick G.J."/>
        </authorList>
    </citation>
    <scope>NUCLEOTIDE SEQUENCE [LARGE SCALE GENOMIC DNA]</scope>
    <source>
        <strain evidence="16">SM1_77</strain>
    </source>
</reference>
<evidence type="ECO:0000256" key="3">
    <source>
        <dbReference type="ARBA" id="ARBA00022705"/>
    </source>
</evidence>
<accession>A0A0S8K1G5</accession>
<evidence type="ECO:0000259" key="14">
    <source>
        <dbReference type="Pfam" id="PF00717"/>
    </source>
</evidence>
<dbReference type="SUPFAM" id="SSF51306">
    <property type="entry name" value="LexA/Signal peptidase"/>
    <property type="match status" value="1"/>
</dbReference>
<dbReference type="Proteomes" id="UP000050975">
    <property type="component" value="Unassembled WGS sequence"/>
</dbReference>
<evidence type="ECO:0000256" key="1">
    <source>
        <dbReference type="ARBA" id="ARBA00007484"/>
    </source>
</evidence>
<dbReference type="EC" id="3.4.21.88" evidence="12"/>
<name>A0A0S8K1G5_UNCW3</name>
<comment type="catalytic activity">
    <reaction evidence="12">
        <text>Hydrolysis of Ala-|-Gly bond in repressor LexA.</text>
        <dbReference type="EC" id="3.4.21.88"/>
    </reaction>
</comment>
<dbReference type="NCBIfam" id="TIGR00498">
    <property type="entry name" value="lexA"/>
    <property type="match status" value="1"/>
</dbReference>
<feature type="site" description="Cleavage; by autolysis" evidence="12">
    <location>
        <begin position="86"/>
        <end position="87"/>
    </location>
</feature>
<dbReference type="InterPro" id="IPR039418">
    <property type="entry name" value="LexA-like"/>
</dbReference>
<evidence type="ECO:0000256" key="9">
    <source>
        <dbReference type="ARBA" id="ARBA00023163"/>
    </source>
</evidence>
<dbReference type="InterPro" id="IPR036286">
    <property type="entry name" value="LexA/Signal_pep-like_sf"/>
</dbReference>
<keyword evidence="9 12" id="KW-0804">Transcription</keyword>
<dbReference type="SUPFAM" id="SSF46785">
    <property type="entry name" value="Winged helix' DNA-binding domain"/>
    <property type="match status" value="1"/>
</dbReference>
<dbReference type="InterPro" id="IPR006199">
    <property type="entry name" value="LexA_DNA-bd_dom"/>
</dbReference>
<dbReference type="Pfam" id="PF00717">
    <property type="entry name" value="Peptidase_S24"/>
    <property type="match status" value="1"/>
</dbReference>
<evidence type="ECO:0000256" key="8">
    <source>
        <dbReference type="ARBA" id="ARBA00023125"/>
    </source>
</evidence>
<comment type="subunit">
    <text evidence="12">Homodimer.</text>
</comment>
<dbReference type="Gene3D" id="1.10.10.10">
    <property type="entry name" value="Winged helix-like DNA-binding domain superfamily/Winged helix DNA-binding domain"/>
    <property type="match status" value="1"/>
</dbReference>
<feature type="active site" description="For autocatalytic cleavage activity" evidence="12">
    <location>
        <position position="120"/>
    </location>
</feature>
<dbReference type="GO" id="GO:0003677">
    <property type="term" value="F:DNA binding"/>
    <property type="evidence" value="ECO:0007669"/>
    <property type="project" value="UniProtKB-UniRule"/>
</dbReference>
<dbReference type="GO" id="GO:0009432">
    <property type="term" value="P:SOS response"/>
    <property type="evidence" value="ECO:0007669"/>
    <property type="project" value="UniProtKB-UniRule"/>
</dbReference>
<dbReference type="CDD" id="cd06529">
    <property type="entry name" value="S24_LexA-like"/>
    <property type="match status" value="1"/>
</dbReference>
<feature type="domain" description="Peptidase S24/S26A/S26B/S26C" evidence="14">
    <location>
        <begin position="79"/>
        <end position="193"/>
    </location>
</feature>
<keyword evidence="8 12" id="KW-0238">DNA-binding</keyword>
<protein>
    <recommendedName>
        <fullName evidence="12">LexA repressor</fullName>
        <ecNumber evidence="12">3.4.21.88</ecNumber>
    </recommendedName>
</protein>
<evidence type="ECO:0000256" key="13">
    <source>
        <dbReference type="RuleBase" id="RU003991"/>
    </source>
</evidence>
<dbReference type="InterPro" id="IPR015927">
    <property type="entry name" value="Peptidase_S24_S26A/B/C"/>
</dbReference>
<comment type="similarity">
    <text evidence="1 12 13">Belongs to the peptidase S24 family.</text>
</comment>
<dbReference type="InterPro" id="IPR006200">
    <property type="entry name" value="LexA"/>
</dbReference>
<sequence length="201" mass="22597">MYLTEKQREVYEFIKRYIDIHDIAPSYEEIKNHFGFRSISTVFDHIRMLERKGVLLRGGSNQKRALQLVTFGKRSVPIPLVATVAAGSPLEVYEIEESIDVPEEMLGGGDNVALKVRGNSMIDSGIFDGDIVIVKRQSTAENGQIVVALVDGAATIKRIYYHRDRVELRASNPEVEPIFLTGGQAFEIYGILVGMYRKYNA</sequence>
<evidence type="ECO:0000256" key="12">
    <source>
        <dbReference type="HAMAP-Rule" id="MF_00015"/>
    </source>
</evidence>
<dbReference type="HAMAP" id="MF_00015">
    <property type="entry name" value="LexA"/>
    <property type="match status" value="1"/>
</dbReference>
<dbReference type="GO" id="GO:0006260">
    <property type="term" value="P:DNA replication"/>
    <property type="evidence" value="ECO:0007669"/>
    <property type="project" value="UniProtKB-UniRule"/>
</dbReference>
<keyword evidence="11 12" id="KW-0742">SOS response</keyword>
<feature type="DNA-binding region" description="H-T-H motif" evidence="12">
    <location>
        <begin position="27"/>
        <end position="47"/>
    </location>
</feature>
<organism evidence="16 17">
    <name type="scientific">candidate division WOR_3 bacterium SM1_77</name>
    <dbReference type="NCBI Taxonomy" id="1703778"/>
    <lineage>
        <taxon>Bacteria</taxon>
        <taxon>Bacteria division WOR-3</taxon>
    </lineage>
</organism>
<dbReference type="PATRIC" id="fig|1703778.3.peg.197"/>
<keyword evidence="10 12" id="KW-0234">DNA repair</keyword>
<dbReference type="GO" id="GO:0006508">
    <property type="term" value="P:proteolysis"/>
    <property type="evidence" value="ECO:0007669"/>
    <property type="project" value="InterPro"/>
</dbReference>
<proteinExistence type="inferred from homology"/>
<dbReference type="EMBL" id="LJVE01000004">
    <property type="protein sequence ID" value="KPL15839.1"/>
    <property type="molecule type" value="Genomic_DNA"/>
</dbReference>
<evidence type="ECO:0000313" key="17">
    <source>
        <dbReference type="Proteomes" id="UP000050975"/>
    </source>
</evidence>
<keyword evidence="4 12" id="KW-0227">DNA damage</keyword>
<evidence type="ECO:0000256" key="2">
    <source>
        <dbReference type="ARBA" id="ARBA00022491"/>
    </source>
</evidence>
<evidence type="ECO:0000256" key="7">
    <source>
        <dbReference type="ARBA" id="ARBA00023015"/>
    </source>
</evidence>
<dbReference type="InterPro" id="IPR036388">
    <property type="entry name" value="WH-like_DNA-bd_sf"/>
</dbReference>
<keyword evidence="2 12" id="KW-0678">Repressor</keyword>
<dbReference type="PANTHER" id="PTHR33516:SF2">
    <property type="entry name" value="LEXA REPRESSOR-RELATED"/>
    <property type="match status" value="1"/>
</dbReference>
<dbReference type="GO" id="GO:0004252">
    <property type="term" value="F:serine-type endopeptidase activity"/>
    <property type="evidence" value="ECO:0007669"/>
    <property type="project" value="UniProtKB-UniRule"/>
</dbReference>
<dbReference type="AlphaFoldDB" id="A0A0S8K1G5"/>
<evidence type="ECO:0000259" key="15">
    <source>
        <dbReference type="Pfam" id="PF01726"/>
    </source>
</evidence>
<keyword evidence="6 12" id="KW-0068">Autocatalytic cleavage</keyword>
<evidence type="ECO:0000256" key="5">
    <source>
        <dbReference type="ARBA" id="ARBA00022801"/>
    </source>
</evidence>
<gene>
    <name evidence="12" type="primary">lexA</name>
    <name evidence="16" type="ORF">AMJ74_00545</name>
</gene>
<keyword evidence="7 12" id="KW-0805">Transcription regulation</keyword>
<keyword evidence="3 12" id="KW-0235">DNA replication</keyword>
<dbReference type="InterPro" id="IPR050077">
    <property type="entry name" value="LexA_repressor"/>
</dbReference>
<dbReference type="PRINTS" id="PR00726">
    <property type="entry name" value="LEXASERPTASE"/>
</dbReference>
<keyword evidence="5 12" id="KW-0378">Hydrolase</keyword>
<dbReference type="GO" id="GO:0045892">
    <property type="term" value="P:negative regulation of DNA-templated transcription"/>
    <property type="evidence" value="ECO:0007669"/>
    <property type="project" value="UniProtKB-UniRule"/>
</dbReference>
<evidence type="ECO:0000256" key="4">
    <source>
        <dbReference type="ARBA" id="ARBA00022763"/>
    </source>
</evidence>
<evidence type="ECO:0000256" key="10">
    <source>
        <dbReference type="ARBA" id="ARBA00023204"/>
    </source>
</evidence>
<evidence type="ECO:0000313" key="16">
    <source>
        <dbReference type="EMBL" id="KPL15839.1"/>
    </source>
</evidence>
<comment type="function">
    <text evidence="12">Represses a number of genes involved in the response to DNA damage (SOS response), including recA and lexA. In the presence of single-stranded DNA, RecA interacts with LexA causing an autocatalytic cleavage which disrupts the DNA-binding part of LexA, leading to derepression of the SOS regulon and eventually DNA repair.</text>
</comment>
<dbReference type="Pfam" id="PF01726">
    <property type="entry name" value="LexA_DNA_bind"/>
    <property type="match status" value="1"/>
</dbReference>
<comment type="caution">
    <text evidence="16">The sequence shown here is derived from an EMBL/GenBank/DDBJ whole genome shotgun (WGS) entry which is preliminary data.</text>
</comment>
<feature type="active site" description="For autocatalytic cleavage activity" evidence="12">
    <location>
        <position position="157"/>
    </location>
</feature>
<evidence type="ECO:0000256" key="6">
    <source>
        <dbReference type="ARBA" id="ARBA00022813"/>
    </source>
</evidence>
<feature type="domain" description="LexA repressor DNA-binding" evidence="15">
    <location>
        <begin position="3"/>
        <end position="57"/>
    </location>
</feature>
<dbReference type="GO" id="GO:0006281">
    <property type="term" value="P:DNA repair"/>
    <property type="evidence" value="ECO:0007669"/>
    <property type="project" value="UniProtKB-UniRule"/>
</dbReference>
<dbReference type="InterPro" id="IPR006197">
    <property type="entry name" value="Peptidase_S24_LexA"/>
</dbReference>
<evidence type="ECO:0000256" key="11">
    <source>
        <dbReference type="ARBA" id="ARBA00023236"/>
    </source>
</evidence>
<dbReference type="Gene3D" id="2.10.109.10">
    <property type="entry name" value="Umud Fragment, subunit A"/>
    <property type="match status" value="1"/>
</dbReference>
<dbReference type="PANTHER" id="PTHR33516">
    <property type="entry name" value="LEXA REPRESSOR"/>
    <property type="match status" value="1"/>
</dbReference>